<accession>A0A5B7CFY4</accession>
<dbReference type="EMBL" id="VSRR010000019">
    <property type="protein sequence ID" value="MPC08158.1"/>
    <property type="molecule type" value="Genomic_DNA"/>
</dbReference>
<dbReference type="AlphaFoldDB" id="A0A5B7CFY4"/>
<name>A0A5B7CFY4_PORTR</name>
<protein>
    <submittedName>
        <fullName evidence="1">Uncharacterized protein</fullName>
    </submittedName>
</protein>
<organism evidence="1 2">
    <name type="scientific">Portunus trituberculatus</name>
    <name type="common">Swimming crab</name>
    <name type="synonym">Neptunus trituberculatus</name>
    <dbReference type="NCBI Taxonomy" id="210409"/>
    <lineage>
        <taxon>Eukaryota</taxon>
        <taxon>Metazoa</taxon>
        <taxon>Ecdysozoa</taxon>
        <taxon>Arthropoda</taxon>
        <taxon>Crustacea</taxon>
        <taxon>Multicrustacea</taxon>
        <taxon>Malacostraca</taxon>
        <taxon>Eumalacostraca</taxon>
        <taxon>Eucarida</taxon>
        <taxon>Decapoda</taxon>
        <taxon>Pleocyemata</taxon>
        <taxon>Brachyura</taxon>
        <taxon>Eubrachyura</taxon>
        <taxon>Portunoidea</taxon>
        <taxon>Portunidae</taxon>
        <taxon>Portuninae</taxon>
        <taxon>Portunus</taxon>
    </lineage>
</organism>
<dbReference type="Proteomes" id="UP000324222">
    <property type="component" value="Unassembled WGS sequence"/>
</dbReference>
<comment type="caution">
    <text evidence="1">The sequence shown here is derived from an EMBL/GenBank/DDBJ whole genome shotgun (WGS) entry which is preliminary data.</text>
</comment>
<sequence length="174" mass="18600">MVKVQLEYLSQRTEGKVIILGPAGYVKYKSKIERFPEIKSGSSVPFTSVGVVNPSGSAQPNLASVFGSALLAPRPPARRPIMAAPPTASDFYQQLLPSRVTHCSLTSIKSGDALGGVLVCLHGADLHNHTCIVQIEASPTPRGPVVVVRYCCVLLPGHRGGVEFPRHTGHVPNW</sequence>
<gene>
    <name evidence="1" type="ORF">E2C01_000733</name>
</gene>
<evidence type="ECO:0000313" key="2">
    <source>
        <dbReference type="Proteomes" id="UP000324222"/>
    </source>
</evidence>
<keyword evidence="2" id="KW-1185">Reference proteome</keyword>
<proteinExistence type="predicted"/>
<evidence type="ECO:0000313" key="1">
    <source>
        <dbReference type="EMBL" id="MPC08158.1"/>
    </source>
</evidence>
<reference evidence="1 2" key="1">
    <citation type="submission" date="2019-05" db="EMBL/GenBank/DDBJ databases">
        <title>Another draft genome of Portunus trituberculatus and its Hox gene families provides insights of decapod evolution.</title>
        <authorList>
            <person name="Jeong J.-H."/>
            <person name="Song I."/>
            <person name="Kim S."/>
            <person name="Choi T."/>
            <person name="Kim D."/>
            <person name="Ryu S."/>
            <person name="Kim W."/>
        </authorList>
    </citation>
    <scope>NUCLEOTIDE SEQUENCE [LARGE SCALE GENOMIC DNA]</scope>
    <source>
        <tissue evidence="1">Muscle</tissue>
    </source>
</reference>